<dbReference type="Proteomes" id="UP000636709">
    <property type="component" value="Unassembled WGS sequence"/>
</dbReference>
<protein>
    <recommendedName>
        <fullName evidence="4">Late embryogenesis abundant protein LEA-2 subgroup domain-containing protein</fullName>
    </recommendedName>
</protein>
<evidence type="ECO:0000256" key="1">
    <source>
        <dbReference type="SAM" id="Phobius"/>
    </source>
</evidence>
<feature type="transmembrane region" description="Helical" evidence="1">
    <location>
        <begin position="14"/>
        <end position="36"/>
    </location>
</feature>
<dbReference type="PANTHER" id="PTHR36480:SF3">
    <property type="entry name" value="OS06G0118900 PROTEIN"/>
    <property type="match status" value="1"/>
</dbReference>
<dbReference type="OrthoDB" id="677015at2759"/>
<proteinExistence type="predicted"/>
<comment type="caution">
    <text evidence="2">The sequence shown here is derived from an EMBL/GenBank/DDBJ whole genome shotgun (WGS) entry which is preliminary data.</text>
</comment>
<keyword evidence="1" id="KW-0472">Membrane</keyword>
<dbReference type="Gramene" id="Dexi4B01G0001530.1">
    <property type="protein sequence ID" value="Dexi4B01G0001530.1:cds"/>
    <property type="gene ID" value="Dexi4B01G0001530"/>
</dbReference>
<keyword evidence="3" id="KW-1185">Reference proteome</keyword>
<gene>
    <name evidence="2" type="ORF">HU200_015026</name>
</gene>
<evidence type="ECO:0000313" key="2">
    <source>
        <dbReference type="EMBL" id="KAF8732693.1"/>
    </source>
</evidence>
<sequence>MAALLGTEMSVKRVIMAAVAATLVVMAVVTIVSVVLSPAHVSFAVTDTYSQITTDGMLRLHLAIVAENTSERMAVMYRSILVDVSNSTGPHLVNSVSADVATRLMPLFQRPESVLTVATVSLMGGSMAQVFTRNLTSEFSVTITATARFKVGIAWTRLYDIRVTCEPVSFFFSDDGHSKGAAGQRVDCSAA</sequence>
<reference evidence="2" key="1">
    <citation type="submission" date="2020-07" db="EMBL/GenBank/DDBJ databases">
        <title>Genome sequence and genetic diversity analysis of an under-domesticated orphan crop, white fonio (Digitaria exilis).</title>
        <authorList>
            <person name="Bennetzen J.L."/>
            <person name="Chen S."/>
            <person name="Ma X."/>
            <person name="Wang X."/>
            <person name="Yssel A.E.J."/>
            <person name="Chaluvadi S.R."/>
            <person name="Johnson M."/>
            <person name="Gangashetty P."/>
            <person name="Hamidou F."/>
            <person name="Sanogo M.D."/>
            <person name="Zwaenepoel A."/>
            <person name="Wallace J."/>
            <person name="Van De Peer Y."/>
            <person name="Van Deynze A."/>
        </authorList>
    </citation>
    <scope>NUCLEOTIDE SEQUENCE</scope>
    <source>
        <tissue evidence="2">Leaves</tissue>
    </source>
</reference>
<organism evidence="2 3">
    <name type="scientific">Digitaria exilis</name>
    <dbReference type="NCBI Taxonomy" id="1010633"/>
    <lineage>
        <taxon>Eukaryota</taxon>
        <taxon>Viridiplantae</taxon>
        <taxon>Streptophyta</taxon>
        <taxon>Embryophyta</taxon>
        <taxon>Tracheophyta</taxon>
        <taxon>Spermatophyta</taxon>
        <taxon>Magnoliopsida</taxon>
        <taxon>Liliopsida</taxon>
        <taxon>Poales</taxon>
        <taxon>Poaceae</taxon>
        <taxon>PACMAD clade</taxon>
        <taxon>Panicoideae</taxon>
        <taxon>Panicodae</taxon>
        <taxon>Paniceae</taxon>
        <taxon>Anthephorinae</taxon>
        <taxon>Digitaria</taxon>
    </lineage>
</organism>
<keyword evidence="1" id="KW-0812">Transmembrane</keyword>
<evidence type="ECO:0008006" key="4">
    <source>
        <dbReference type="Google" id="ProtNLM"/>
    </source>
</evidence>
<dbReference type="PANTHER" id="PTHR36480">
    <property type="entry name" value="OS06G0118900 PROTEIN-RELATED"/>
    <property type="match status" value="1"/>
</dbReference>
<name>A0A835F9U2_9POAL</name>
<accession>A0A835F9U2</accession>
<evidence type="ECO:0000313" key="3">
    <source>
        <dbReference type="Proteomes" id="UP000636709"/>
    </source>
</evidence>
<dbReference type="EMBL" id="JACEFO010001603">
    <property type="protein sequence ID" value="KAF8732693.1"/>
    <property type="molecule type" value="Genomic_DNA"/>
</dbReference>
<keyword evidence="1" id="KW-1133">Transmembrane helix</keyword>
<dbReference type="AlphaFoldDB" id="A0A835F9U2"/>